<evidence type="ECO:0000313" key="2">
    <source>
        <dbReference type="Proteomes" id="UP000000692"/>
    </source>
</evidence>
<dbReference type="Pfam" id="PF03938">
    <property type="entry name" value="OmpH"/>
    <property type="match status" value="1"/>
</dbReference>
<dbReference type="Gene3D" id="3.30.910.20">
    <property type="entry name" value="Skp domain"/>
    <property type="match status" value="1"/>
</dbReference>
<dbReference type="EMBL" id="CP002018">
    <property type="protein sequence ID" value="AEM40882.1"/>
    <property type="molecule type" value="Genomic_DNA"/>
</dbReference>
<dbReference type="eggNOG" id="COG2825">
    <property type="taxonomic scope" value="Bacteria"/>
</dbReference>
<dbReference type="SMART" id="SM00935">
    <property type="entry name" value="OmpH"/>
    <property type="match status" value="1"/>
</dbReference>
<dbReference type="AlphaFoldDB" id="F9Y6D6"/>
<accession>F9Y6D6</accession>
<dbReference type="PATRIC" id="fig|759362.5.peg.1072"/>
<dbReference type="OrthoDB" id="7868372at2"/>
<name>F9Y6D6_KETVW</name>
<dbReference type="InterPro" id="IPR024930">
    <property type="entry name" value="Skp_dom_sf"/>
</dbReference>
<sequence>MAAVSVAMPAMAQPLNPQTAPQQVEPQLRSPILTLDTERLYAESLFGQDVRIEYDRQGEALAAQNRQIEADLTAEEQSLTEARAAMEPTDFRAAADAFDAKVQQIRIEQDAKQEDLQDILTRGREQFLVLVTQDLIGLMAETGAAVILDRRSVFLSAGVVDVTDEAIERVNDGYRARRDAAQGANAPASGN</sequence>
<evidence type="ECO:0000313" key="1">
    <source>
        <dbReference type="EMBL" id="AEM40882.1"/>
    </source>
</evidence>
<dbReference type="RefSeq" id="WP_014537746.1">
    <property type="nucleotide sequence ID" value="NC_017384.1"/>
</dbReference>
<dbReference type="KEGG" id="kvl:KVU_1043"/>
<dbReference type="InterPro" id="IPR005632">
    <property type="entry name" value="Chaperone_Skp"/>
</dbReference>
<dbReference type="HOGENOM" id="CLU_085354_1_1_5"/>
<dbReference type="Proteomes" id="UP000000692">
    <property type="component" value="Chromosome"/>
</dbReference>
<dbReference type="GO" id="GO:0051082">
    <property type="term" value="F:unfolded protein binding"/>
    <property type="evidence" value="ECO:0007669"/>
    <property type="project" value="InterPro"/>
</dbReference>
<gene>
    <name evidence="1" type="ordered locus">KVU_1043</name>
</gene>
<keyword evidence="2" id="KW-1185">Reference proteome</keyword>
<proteinExistence type="predicted"/>
<organism evidence="1 2">
    <name type="scientific">Ketogulonicigenium vulgare (strain WSH-001)</name>
    <dbReference type="NCBI Taxonomy" id="759362"/>
    <lineage>
        <taxon>Bacteria</taxon>
        <taxon>Pseudomonadati</taxon>
        <taxon>Pseudomonadota</taxon>
        <taxon>Alphaproteobacteria</taxon>
        <taxon>Rhodobacterales</taxon>
        <taxon>Roseobacteraceae</taxon>
        <taxon>Ketogulonicigenium</taxon>
    </lineage>
</organism>
<dbReference type="SUPFAM" id="SSF111384">
    <property type="entry name" value="OmpH-like"/>
    <property type="match status" value="1"/>
</dbReference>
<reference evidence="1 2" key="1">
    <citation type="journal article" date="2011" name="J. Bacteriol.">
        <title>Complete genome sequence of the industrial strain Ketogulonicigenium vulgare WSH-001.</title>
        <authorList>
            <person name="Liu L."/>
            <person name="Li Y."/>
            <person name="Zhang J."/>
            <person name="Zhou Z."/>
            <person name="Liu J."/>
            <person name="Li X."/>
            <person name="Zhou J."/>
            <person name="Du G."/>
            <person name="Wang L."/>
            <person name="Chen J."/>
        </authorList>
    </citation>
    <scope>NUCLEOTIDE SEQUENCE [LARGE SCALE GENOMIC DNA]</scope>
    <source>
        <strain evidence="1 2">WSH-001</strain>
    </source>
</reference>
<protein>
    <submittedName>
        <fullName evidence="1">Outer membrane chaperone Skp</fullName>
    </submittedName>
</protein>